<evidence type="ECO:0000256" key="5">
    <source>
        <dbReference type="ARBA" id="ARBA00023004"/>
    </source>
</evidence>
<keyword evidence="7" id="KW-0732">Signal</keyword>
<dbReference type="SUPFAM" id="SSF46626">
    <property type="entry name" value="Cytochrome c"/>
    <property type="match status" value="1"/>
</dbReference>
<dbReference type="GO" id="GO:0009055">
    <property type="term" value="F:electron transfer activity"/>
    <property type="evidence" value="ECO:0007669"/>
    <property type="project" value="InterPro"/>
</dbReference>
<dbReference type="PROSITE" id="PS51007">
    <property type="entry name" value="CYTC"/>
    <property type="match status" value="1"/>
</dbReference>
<dbReference type="InterPro" id="IPR009056">
    <property type="entry name" value="Cyt_c-like_dom"/>
</dbReference>
<dbReference type="InterPro" id="IPR008168">
    <property type="entry name" value="Cyt_C_IC"/>
</dbReference>
<gene>
    <name evidence="9" type="ORF">FEF65_06665</name>
</gene>
<dbReference type="Proteomes" id="UP000306585">
    <property type="component" value="Unassembled WGS sequence"/>
</dbReference>
<keyword evidence="1" id="KW-0813">Transport</keyword>
<dbReference type="Pfam" id="PF13442">
    <property type="entry name" value="Cytochrome_CBB3"/>
    <property type="match status" value="1"/>
</dbReference>
<comment type="caution">
    <text evidence="9">The sequence shown here is derived from an EMBL/GenBank/DDBJ whole genome shotgun (WGS) entry which is preliminary data.</text>
</comment>
<dbReference type="OrthoDB" id="129791at2"/>
<dbReference type="PRINTS" id="PR00605">
    <property type="entry name" value="CYTCHROMECIC"/>
</dbReference>
<keyword evidence="10" id="KW-1185">Reference proteome</keyword>
<dbReference type="EMBL" id="VBRY01000005">
    <property type="protein sequence ID" value="TLS67590.1"/>
    <property type="molecule type" value="Genomic_DNA"/>
</dbReference>
<dbReference type="Gene3D" id="1.10.760.10">
    <property type="entry name" value="Cytochrome c-like domain"/>
    <property type="match status" value="1"/>
</dbReference>
<evidence type="ECO:0000259" key="8">
    <source>
        <dbReference type="PROSITE" id="PS51007"/>
    </source>
</evidence>
<dbReference type="RefSeq" id="WP_138239023.1">
    <property type="nucleotide sequence ID" value="NZ_VBRY01000005.1"/>
</dbReference>
<keyword evidence="3 6" id="KW-0479">Metal-binding</keyword>
<evidence type="ECO:0000256" key="6">
    <source>
        <dbReference type="PROSITE-ProRule" id="PRU00433"/>
    </source>
</evidence>
<feature type="chain" id="PRO_5024432695" evidence="7">
    <location>
        <begin position="24"/>
        <end position="96"/>
    </location>
</feature>
<sequence>MKKSFVLLATTAIFALTSQVAMAEVDAQKIFDAKCKGCHKVDGKKVGPGFAQMNTDAAALKETIANGRKMMPKFSGKLDEAEIDAMVAFIQSNQHN</sequence>
<dbReference type="GO" id="GO:0005506">
    <property type="term" value="F:iron ion binding"/>
    <property type="evidence" value="ECO:0007669"/>
    <property type="project" value="InterPro"/>
</dbReference>
<reference evidence="9 10" key="1">
    <citation type="journal article" date="2019" name="Appl. Environ. Microbiol.">
        <title>Environmental Evidence and Genomic Insight of Iron-oxidizing Bacteria Preference Towards More Corrosion Resistant Stainless Steel at Higher Salinities.</title>
        <authorList>
            <person name="Garrison C.E."/>
            <person name="Price K.A."/>
            <person name="Field E.K."/>
        </authorList>
    </citation>
    <scope>NUCLEOTIDE SEQUENCE [LARGE SCALE GENOMIC DNA]</scope>
    <source>
        <strain evidence="9 10">P3</strain>
    </source>
</reference>
<feature type="signal peptide" evidence="7">
    <location>
        <begin position="1"/>
        <end position="23"/>
    </location>
</feature>
<evidence type="ECO:0000313" key="10">
    <source>
        <dbReference type="Proteomes" id="UP000306585"/>
    </source>
</evidence>
<evidence type="ECO:0000256" key="3">
    <source>
        <dbReference type="ARBA" id="ARBA00022723"/>
    </source>
</evidence>
<proteinExistence type="predicted"/>
<organism evidence="9 10">
    <name type="scientific">Mariprofundus erugo</name>
    <dbReference type="NCBI Taxonomy" id="2528639"/>
    <lineage>
        <taxon>Bacteria</taxon>
        <taxon>Pseudomonadati</taxon>
        <taxon>Pseudomonadota</taxon>
        <taxon>Candidatius Mariprofundia</taxon>
        <taxon>Mariprofundales</taxon>
        <taxon>Mariprofundaceae</taxon>
        <taxon>Mariprofundus</taxon>
    </lineage>
</organism>
<feature type="domain" description="Cytochrome c" evidence="8">
    <location>
        <begin position="22"/>
        <end position="94"/>
    </location>
</feature>
<evidence type="ECO:0000256" key="7">
    <source>
        <dbReference type="SAM" id="SignalP"/>
    </source>
</evidence>
<name>A0A5R9GNM0_9PROT</name>
<dbReference type="InterPro" id="IPR036909">
    <property type="entry name" value="Cyt_c-like_dom_sf"/>
</dbReference>
<keyword evidence="2 6" id="KW-0349">Heme</keyword>
<dbReference type="AlphaFoldDB" id="A0A5R9GNM0"/>
<keyword evidence="4" id="KW-0249">Electron transport</keyword>
<evidence type="ECO:0000256" key="4">
    <source>
        <dbReference type="ARBA" id="ARBA00022982"/>
    </source>
</evidence>
<evidence type="ECO:0000313" key="9">
    <source>
        <dbReference type="EMBL" id="TLS67590.1"/>
    </source>
</evidence>
<accession>A0A5R9GNM0</accession>
<evidence type="ECO:0000256" key="2">
    <source>
        <dbReference type="ARBA" id="ARBA00022617"/>
    </source>
</evidence>
<keyword evidence="5 6" id="KW-0408">Iron</keyword>
<evidence type="ECO:0000256" key="1">
    <source>
        <dbReference type="ARBA" id="ARBA00022448"/>
    </source>
</evidence>
<dbReference type="GO" id="GO:0020037">
    <property type="term" value="F:heme binding"/>
    <property type="evidence" value="ECO:0007669"/>
    <property type="project" value="InterPro"/>
</dbReference>
<protein>
    <submittedName>
        <fullName evidence="9">Cytochrome c</fullName>
    </submittedName>
</protein>